<comment type="caution">
    <text evidence="1">The sequence shown here is derived from an EMBL/GenBank/DDBJ whole genome shotgun (WGS) entry which is preliminary data.</text>
</comment>
<reference evidence="1" key="1">
    <citation type="journal article" date="2017" name="Appl. Environ. Microbiol.">
        <title>Molecular characterization of an Endozoicomonas-like organism causing infection in king scallop Pecten maximus L.</title>
        <authorList>
            <person name="Cano I."/>
            <person name="van Aerle R."/>
            <person name="Ross S."/>
            <person name="Verner-Jeffreys D.W."/>
            <person name="Paley R.K."/>
            <person name="Rimmer G."/>
            <person name="Ryder D."/>
            <person name="Hooper P."/>
            <person name="Stone D."/>
            <person name="Feist S.W."/>
        </authorList>
    </citation>
    <scope>NUCLEOTIDE SEQUENCE</scope>
</reference>
<dbReference type="AlphaFoldDB" id="A0A2H9TBP7"/>
<gene>
    <name evidence="1" type="ORF">CI610_00362</name>
</gene>
<name>A0A2H9TBP7_9ZZZZ</name>
<evidence type="ECO:0000313" key="1">
    <source>
        <dbReference type="EMBL" id="PJE80623.1"/>
    </source>
</evidence>
<dbReference type="EMBL" id="NSIT01000010">
    <property type="protein sequence ID" value="PJE80623.1"/>
    <property type="molecule type" value="Genomic_DNA"/>
</dbReference>
<protein>
    <submittedName>
        <fullName evidence="1">Uncharacterized protein</fullName>
    </submittedName>
</protein>
<sequence length="372" mass="42922">MLFLQRYQLKIPLLIIGLFLVAALNHSAKATCTCEQNPHVYFCPESEEYVEGEKALKPLVTCLKAHVDTGLERHKNNLSEMNDPKYMSEKYKENKLKDLTSLQEQLATHFERTEEKLAAPTDQALQLAEKIIKTITTDRDAVTKKGIPNIIPLLVHKDLLTQTISLAAPLTAMYQDDIRGWLMSLFFAHLWFQHCKPEAQAVSPEDHIMIYGMCISKVLEINMELIDQYNHDMKQNEASFPCWAKPMYCDKHPMLHTIESSACLIAMNPLQDSKPNYTEEYQPYLRAKRRWDRQFEQIDYVDGMTREINQSLKDEKSITVRVVPDQIKDKPRLFGFTLLNNGKIQTITSTGMLSFTCDAKDIGKRLYTLLKE</sequence>
<proteinExistence type="predicted"/>
<organism evidence="1">
    <name type="scientific">invertebrate metagenome</name>
    <dbReference type="NCBI Taxonomy" id="1711999"/>
    <lineage>
        <taxon>unclassified sequences</taxon>
        <taxon>metagenomes</taxon>
        <taxon>organismal metagenomes</taxon>
    </lineage>
</organism>
<accession>A0A2H9TBP7</accession>